<dbReference type="GO" id="GO:0042973">
    <property type="term" value="F:glucan endo-1,3-beta-D-glucosidase activity"/>
    <property type="evidence" value="ECO:0007669"/>
    <property type="project" value="UniProtKB-EC"/>
</dbReference>
<proteinExistence type="inferred from homology"/>
<evidence type="ECO:0000256" key="8">
    <source>
        <dbReference type="RuleBase" id="RU004335"/>
    </source>
</evidence>
<dbReference type="Pfam" id="PF00332">
    <property type="entry name" value="Glyco_hydro_17"/>
    <property type="match status" value="1"/>
</dbReference>
<evidence type="ECO:0000256" key="3">
    <source>
        <dbReference type="ARBA" id="ARBA00012780"/>
    </source>
</evidence>
<evidence type="ECO:0000256" key="1">
    <source>
        <dbReference type="ARBA" id="ARBA00000382"/>
    </source>
</evidence>
<comment type="caution">
    <text evidence="12">The sequence shown here is derived from an EMBL/GenBank/DDBJ whole genome shotgun (WGS) entry which is preliminary data.</text>
</comment>
<evidence type="ECO:0000256" key="9">
    <source>
        <dbReference type="RuleBase" id="RU004336"/>
    </source>
</evidence>
<sequence length="380" mass="42422">MSFHHFFIFSLTFSLYFLSPVAGTTSFTAIGITYSPATTATHSRPPSPERISALAISLGMNSVRLDQPNPATIRAFLYSNTTLLLNIPNSLVPSMAANRSNAFQWLYTMVVPFFPRVRISTISVGNDILENSPENSSFLLPAMENVHLALRDLGIRKIDVSTTFSFINVITSFFPPSAAQFREPALGNVISPLLQFLSDTNSSFLINIYPYNVYRMRSEIPIGYALFQEHAFGFRDDLTTGVRYRNLFDVMVDAVICAMAVSGHENIPLVVTETGWPSSSGDAGELDANPIYAELYMKGLVRHLRSGFGTPLRKEGVAETYIYEMFDKEEKLGTPKQNRTWGILYPNMTKKYNIDFSGSIRTVRHFWVSLIVASIGLSLL</sequence>
<keyword evidence="14" id="KW-1185">Reference proteome</keyword>
<evidence type="ECO:0000256" key="2">
    <source>
        <dbReference type="ARBA" id="ARBA00008773"/>
    </source>
</evidence>
<evidence type="ECO:0000313" key="12">
    <source>
        <dbReference type="EMBL" id="KAF4395691.1"/>
    </source>
</evidence>
<keyword evidence="4 9" id="KW-0378">Hydrolase</keyword>
<dbReference type="PROSITE" id="PS00587">
    <property type="entry name" value="GLYCOSYL_HYDROL_F17"/>
    <property type="match status" value="1"/>
</dbReference>
<evidence type="ECO:0000256" key="10">
    <source>
        <dbReference type="SAM" id="SignalP"/>
    </source>
</evidence>
<comment type="similarity">
    <text evidence="2 8">Belongs to the glycosyl hydrolase 17 family.</text>
</comment>
<dbReference type="GO" id="GO:0005975">
    <property type="term" value="P:carbohydrate metabolic process"/>
    <property type="evidence" value="ECO:0007669"/>
    <property type="project" value="InterPro"/>
</dbReference>
<accession>A0A7J6HL30</accession>
<feature type="chain" id="PRO_5033914906" description="glucan endo-1,3-beta-D-glucosidase" evidence="10">
    <location>
        <begin position="24"/>
        <end position="380"/>
    </location>
</feature>
<comment type="catalytic activity">
    <reaction evidence="1">
        <text>Hydrolysis of (1-&gt;3)-beta-D-glucosidic linkages in (1-&gt;3)-beta-D-glucans.</text>
        <dbReference type="EC" id="3.2.1.39"/>
    </reaction>
</comment>
<dbReference type="Proteomes" id="UP000525078">
    <property type="component" value="Unassembled WGS sequence"/>
</dbReference>
<evidence type="ECO:0000313" key="14">
    <source>
        <dbReference type="Proteomes" id="UP000583929"/>
    </source>
</evidence>
<dbReference type="EMBL" id="JAATIP010000043">
    <property type="protein sequence ID" value="KAF4386141.1"/>
    <property type="molecule type" value="Genomic_DNA"/>
</dbReference>
<dbReference type="InterPro" id="IPR044965">
    <property type="entry name" value="Glyco_hydro_17_plant"/>
</dbReference>
<keyword evidence="5 9" id="KW-0326">Glycosidase</keyword>
<keyword evidence="10" id="KW-0732">Signal</keyword>
<name>A0A7J6HL30_CANSA</name>
<dbReference type="AlphaFoldDB" id="A0A7J6HL30"/>
<dbReference type="InterPro" id="IPR000490">
    <property type="entry name" value="Glyco_hydro_17"/>
</dbReference>
<protein>
    <recommendedName>
        <fullName evidence="3">glucan endo-1,3-beta-D-glucosidase</fullName>
        <ecNumber evidence="3">3.2.1.39</ecNumber>
    </recommendedName>
    <alternativeName>
        <fullName evidence="6">(1-&gt;3)-beta-glucan endohydrolase</fullName>
    </alternativeName>
    <alternativeName>
        <fullName evidence="7">Beta-1,3-endoglucanase</fullName>
    </alternativeName>
</protein>
<evidence type="ECO:0000256" key="6">
    <source>
        <dbReference type="ARBA" id="ARBA00033335"/>
    </source>
</evidence>
<evidence type="ECO:0000256" key="5">
    <source>
        <dbReference type="ARBA" id="ARBA00023295"/>
    </source>
</evidence>
<reference evidence="13 14" key="1">
    <citation type="journal article" date="2020" name="bioRxiv">
        <title>Sequence and annotation of 42 cannabis genomes reveals extensive copy number variation in cannabinoid synthesis and pathogen resistance genes.</title>
        <authorList>
            <person name="Mckernan K.J."/>
            <person name="Helbert Y."/>
            <person name="Kane L.T."/>
            <person name="Ebling H."/>
            <person name="Zhang L."/>
            <person name="Liu B."/>
            <person name="Eaton Z."/>
            <person name="Mclaughlin S."/>
            <person name="Kingan S."/>
            <person name="Baybayan P."/>
            <person name="Concepcion G."/>
            <person name="Jordan M."/>
            <person name="Riva A."/>
            <person name="Barbazuk W."/>
            <person name="Harkins T."/>
        </authorList>
    </citation>
    <scope>NUCLEOTIDE SEQUENCE [LARGE SCALE GENOMIC DNA]</scope>
    <source>
        <strain evidence="13 14">cv. Jamaican Lion 4</strain>
        <strain evidence="12">Father</strain>
        <strain evidence="11">Mother</strain>
        <tissue evidence="12">Leaf</tissue>
    </source>
</reference>
<dbReference type="EMBL" id="JAATIQ010000039">
    <property type="protein sequence ID" value="KAF4395691.1"/>
    <property type="molecule type" value="Genomic_DNA"/>
</dbReference>
<gene>
    <name evidence="11" type="ORF">F8388_016393</name>
    <name evidence="12" type="ORF">G4B88_013465</name>
</gene>
<dbReference type="EC" id="3.2.1.39" evidence="3"/>
<organism evidence="12 14">
    <name type="scientific">Cannabis sativa</name>
    <name type="common">Hemp</name>
    <name type="synonym">Marijuana</name>
    <dbReference type="NCBI Taxonomy" id="3483"/>
    <lineage>
        <taxon>Eukaryota</taxon>
        <taxon>Viridiplantae</taxon>
        <taxon>Streptophyta</taxon>
        <taxon>Embryophyta</taxon>
        <taxon>Tracheophyta</taxon>
        <taxon>Spermatophyta</taxon>
        <taxon>Magnoliopsida</taxon>
        <taxon>eudicotyledons</taxon>
        <taxon>Gunneridae</taxon>
        <taxon>Pentapetalae</taxon>
        <taxon>rosids</taxon>
        <taxon>fabids</taxon>
        <taxon>Rosales</taxon>
        <taxon>Cannabaceae</taxon>
        <taxon>Cannabis</taxon>
    </lineage>
</organism>
<evidence type="ECO:0000313" key="13">
    <source>
        <dbReference type="Proteomes" id="UP000525078"/>
    </source>
</evidence>
<evidence type="ECO:0000256" key="4">
    <source>
        <dbReference type="ARBA" id="ARBA00022801"/>
    </source>
</evidence>
<dbReference type="PANTHER" id="PTHR32227">
    <property type="entry name" value="GLUCAN ENDO-1,3-BETA-GLUCOSIDASE BG1-RELATED-RELATED"/>
    <property type="match status" value="1"/>
</dbReference>
<dbReference type="Proteomes" id="UP000583929">
    <property type="component" value="Unassembled WGS sequence"/>
</dbReference>
<dbReference type="Gene3D" id="3.20.20.80">
    <property type="entry name" value="Glycosidases"/>
    <property type="match status" value="1"/>
</dbReference>
<evidence type="ECO:0000256" key="7">
    <source>
        <dbReference type="ARBA" id="ARBA00033417"/>
    </source>
</evidence>
<evidence type="ECO:0000313" key="11">
    <source>
        <dbReference type="EMBL" id="KAF4386141.1"/>
    </source>
</evidence>
<feature type="signal peptide" evidence="10">
    <location>
        <begin position="1"/>
        <end position="23"/>
    </location>
</feature>
<dbReference type="InterPro" id="IPR017853">
    <property type="entry name" value="GH"/>
</dbReference>
<dbReference type="SUPFAM" id="SSF51445">
    <property type="entry name" value="(Trans)glycosidases"/>
    <property type="match status" value="1"/>
</dbReference>